<protein>
    <submittedName>
        <fullName evidence="2">Helix-turn-helix transcriptional regulator</fullName>
    </submittedName>
</protein>
<dbReference type="Pfam" id="PF13560">
    <property type="entry name" value="HTH_31"/>
    <property type="match status" value="1"/>
</dbReference>
<evidence type="ECO:0000259" key="1">
    <source>
        <dbReference type="PROSITE" id="PS50943"/>
    </source>
</evidence>
<organism evidence="2 4">
    <name type="scientific">Candidatus Phosphoribacter hodrii</name>
    <dbReference type="NCBI Taxonomy" id="2953743"/>
    <lineage>
        <taxon>Bacteria</taxon>
        <taxon>Bacillati</taxon>
        <taxon>Actinomycetota</taxon>
        <taxon>Actinomycetes</taxon>
        <taxon>Micrococcales</taxon>
        <taxon>Dermatophilaceae</taxon>
        <taxon>Candidatus Phosphoribacter</taxon>
    </lineage>
</organism>
<sequence>MAKRAIVAQPEVLDAARTLGVQIRIARHERGWTAADLASKIGVSAKTVLAIEAGAVSTSIGTVFNAAVMVGVPLFGVEDRFEMARMRRRGEERLALIGQRVRVPKLDETDLANF</sequence>
<dbReference type="Proteomes" id="UP000718281">
    <property type="component" value="Unassembled WGS sequence"/>
</dbReference>
<evidence type="ECO:0000313" key="3">
    <source>
        <dbReference type="EMBL" id="MBK7272063.1"/>
    </source>
</evidence>
<proteinExistence type="predicted"/>
<evidence type="ECO:0000313" key="4">
    <source>
        <dbReference type="Proteomes" id="UP000718281"/>
    </source>
</evidence>
<evidence type="ECO:0000313" key="2">
    <source>
        <dbReference type="EMBL" id="MBK6301362.1"/>
    </source>
</evidence>
<dbReference type="Proteomes" id="UP000726105">
    <property type="component" value="Unassembled WGS sequence"/>
</dbReference>
<dbReference type="GO" id="GO:0003677">
    <property type="term" value="F:DNA binding"/>
    <property type="evidence" value="ECO:0007669"/>
    <property type="project" value="InterPro"/>
</dbReference>
<gene>
    <name evidence="2" type="ORF">IPF40_10050</name>
    <name evidence="3" type="ORF">IPI13_02510</name>
</gene>
<dbReference type="InterPro" id="IPR001387">
    <property type="entry name" value="Cro/C1-type_HTH"/>
</dbReference>
<dbReference type="Gene3D" id="1.10.260.40">
    <property type="entry name" value="lambda repressor-like DNA-binding domains"/>
    <property type="match status" value="1"/>
</dbReference>
<dbReference type="EMBL" id="JADIXZ010000004">
    <property type="protein sequence ID" value="MBK6301362.1"/>
    <property type="molecule type" value="Genomic_DNA"/>
</dbReference>
<reference evidence="4 5" key="1">
    <citation type="submission" date="2020-10" db="EMBL/GenBank/DDBJ databases">
        <title>Connecting structure to function with the recovery of over 1000 high-quality activated sludge metagenome-assembled genomes encoding full-length rRNA genes using long-read sequencing.</title>
        <authorList>
            <person name="Singleton C.M."/>
            <person name="Petriglieri F."/>
            <person name="Kristensen J.M."/>
            <person name="Kirkegaard R.H."/>
            <person name="Michaelsen T.Y."/>
            <person name="Andersen M.H."/>
            <person name="Karst S.M."/>
            <person name="Dueholm M.S."/>
            <person name="Nielsen P.H."/>
            <person name="Albertsen M."/>
        </authorList>
    </citation>
    <scope>NUCLEOTIDE SEQUENCE [LARGE SCALE GENOMIC DNA]</scope>
    <source>
        <strain evidence="2">AalE_18-Q3-R2-46_BAT3C.188</strain>
        <strain evidence="3">Ega_18-Q3-R5-49_MAXAC.001</strain>
    </source>
</reference>
<comment type="caution">
    <text evidence="2">The sequence shown here is derived from an EMBL/GenBank/DDBJ whole genome shotgun (WGS) entry which is preliminary data.</text>
</comment>
<dbReference type="CDD" id="cd00093">
    <property type="entry name" value="HTH_XRE"/>
    <property type="match status" value="1"/>
</dbReference>
<dbReference type="InterPro" id="IPR010982">
    <property type="entry name" value="Lambda_DNA-bd_dom_sf"/>
</dbReference>
<evidence type="ECO:0000313" key="5">
    <source>
        <dbReference type="Proteomes" id="UP000726105"/>
    </source>
</evidence>
<dbReference type="PROSITE" id="PS50943">
    <property type="entry name" value="HTH_CROC1"/>
    <property type="match status" value="1"/>
</dbReference>
<name>A0A934X5X3_9MICO</name>
<dbReference type="SUPFAM" id="SSF47413">
    <property type="entry name" value="lambda repressor-like DNA-binding domains"/>
    <property type="match status" value="1"/>
</dbReference>
<dbReference type="AlphaFoldDB" id="A0A934X5X3"/>
<feature type="domain" description="HTH cro/C1-type" evidence="1">
    <location>
        <begin position="23"/>
        <end position="62"/>
    </location>
</feature>
<dbReference type="SMART" id="SM00530">
    <property type="entry name" value="HTH_XRE"/>
    <property type="match status" value="1"/>
</dbReference>
<dbReference type="EMBL" id="JADJIB010000001">
    <property type="protein sequence ID" value="MBK7272063.1"/>
    <property type="molecule type" value="Genomic_DNA"/>
</dbReference>
<accession>A0A934X5X3</accession>